<protein>
    <recommendedName>
        <fullName evidence="2">AHC1-like C2H2 zinc-finger domain-containing protein</fullName>
    </recommendedName>
</protein>
<dbReference type="InterPro" id="IPR058706">
    <property type="entry name" value="zf-C2H2_AHC1-like"/>
</dbReference>
<gene>
    <name evidence="3" type="ORF">WHR41_09264</name>
</gene>
<keyword evidence="4" id="KW-1185">Reference proteome</keyword>
<feature type="compositionally biased region" description="Pro residues" evidence="1">
    <location>
        <begin position="313"/>
        <end position="322"/>
    </location>
</feature>
<dbReference type="GeneID" id="96010706"/>
<feature type="region of interest" description="Disordered" evidence="1">
    <location>
        <begin position="114"/>
        <end position="161"/>
    </location>
</feature>
<feature type="compositionally biased region" description="Polar residues" evidence="1">
    <location>
        <begin position="569"/>
        <end position="589"/>
    </location>
</feature>
<name>A0AB34KFK9_9PEZI</name>
<feature type="region of interest" description="Disordered" evidence="1">
    <location>
        <begin position="399"/>
        <end position="479"/>
    </location>
</feature>
<dbReference type="EMBL" id="JAAQHG020000080">
    <property type="protein sequence ID" value="KAL1582018.1"/>
    <property type="molecule type" value="Genomic_DNA"/>
</dbReference>
<dbReference type="Proteomes" id="UP000803884">
    <property type="component" value="Unassembled WGS sequence"/>
</dbReference>
<feature type="compositionally biased region" description="Low complexity" evidence="1">
    <location>
        <begin position="516"/>
        <end position="528"/>
    </location>
</feature>
<evidence type="ECO:0000256" key="1">
    <source>
        <dbReference type="SAM" id="MobiDB-lite"/>
    </source>
</evidence>
<feature type="compositionally biased region" description="Polar residues" evidence="1">
    <location>
        <begin position="416"/>
        <end position="430"/>
    </location>
</feature>
<evidence type="ECO:0000259" key="2">
    <source>
        <dbReference type="Pfam" id="PF25909"/>
    </source>
</evidence>
<feature type="compositionally biased region" description="Polar residues" evidence="1">
    <location>
        <begin position="287"/>
        <end position="303"/>
    </location>
</feature>
<feature type="compositionally biased region" description="Pro residues" evidence="1">
    <location>
        <begin position="539"/>
        <end position="548"/>
    </location>
</feature>
<feature type="compositionally biased region" description="Polar residues" evidence="1">
    <location>
        <begin position="115"/>
        <end position="124"/>
    </location>
</feature>
<feature type="compositionally biased region" description="Low complexity" evidence="1">
    <location>
        <begin position="456"/>
        <end position="472"/>
    </location>
</feature>
<feature type="region of interest" description="Disordered" evidence="1">
    <location>
        <begin position="663"/>
        <end position="689"/>
    </location>
</feature>
<dbReference type="AlphaFoldDB" id="A0AB34KFK9"/>
<feature type="domain" description="AHC1-like C2H2 zinc-finger" evidence="2">
    <location>
        <begin position="330"/>
        <end position="387"/>
    </location>
</feature>
<accession>A0AB34KFK9</accession>
<reference evidence="3 4" key="1">
    <citation type="journal article" date="2020" name="Microbiol. Resour. Announc.">
        <title>Draft Genome Sequence of a Cladosporium Species Isolated from the Mesophotic Ascidian Didemnum maculosum.</title>
        <authorList>
            <person name="Gioti A."/>
            <person name="Siaperas R."/>
            <person name="Nikolaivits E."/>
            <person name="Le Goff G."/>
            <person name="Ouazzani J."/>
            <person name="Kotoulas G."/>
            <person name="Topakas E."/>
        </authorList>
    </citation>
    <scope>NUCLEOTIDE SEQUENCE [LARGE SCALE GENOMIC DNA]</scope>
    <source>
        <strain evidence="3 4">TM138-S3</strain>
    </source>
</reference>
<dbReference type="Pfam" id="PF25909">
    <property type="entry name" value="zf-C2H2_AHC1"/>
    <property type="match status" value="1"/>
</dbReference>
<comment type="caution">
    <text evidence="3">The sequence shown here is derived from an EMBL/GenBank/DDBJ whole genome shotgun (WGS) entry which is preliminary data.</text>
</comment>
<feature type="region of interest" description="Disordered" evidence="1">
    <location>
        <begin position="280"/>
        <end position="331"/>
    </location>
</feature>
<sequence length="689" mass="73256">MQSIFRLPWCGDQIASKVSEKPSLDHMRSSPAVEIPGLSQFKRKRTASPDPQPTPHSLAKKPRPAGDVPQRLPLDIPQMPAKADPEQTTSASLAYATPGATPTTLAHRADYLSSKPVSTESSMESKAIATAGPSRKDSAVGPPRHGPTERSQEDVAMDDPRPDVKPETMLQQAIENQINMQILMKHNELRLIDQELAKCQVALEQLRRCELRPFPGTSKPTESVSNGTGPAVNPQPGFTKPSHAAPYGVVDGPYSRHYRMWLLGDSQFDSEPIRAQSFADSAMHTANRPTRNSGSARKSTGKSIGSFAADFPPSIPNYPAPPARKEKSGPLILRRSNDGKLVKLVCNNCNRGDMNSIQGFLNHCRIAHKVDYKSHDQAALDCGRPLDDQEIANLPADAGSIPTAKPAPRPAPVRASISTSTPMHVPTSTAVHPFNAPGATLPESSQKPTKKRKAAAARSVVSPPANNAASSAFKPSSQAPRLSALFAKNSFGGDLNQAVANAKQKVDLGTEDDTSSPDLSTPSSPSLPAKGTGSSLGMPPAPSAVPRPPSRKGHRQPQQRPRPSPLAPTGQQLQPTPLVATPTQLSESPHLSPHTADSNPGMISDLEDDDHGSASEEETAPPPSSRATMLPVAPGPRACAADSMDLDVAVDNEMDEHGVIIRRNSMLGSDDNADRQRKLASAASPSKLG</sequence>
<organism evidence="3 4">
    <name type="scientific">Cladosporium halotolerans</name>
    <dbReference type="NCBI Taxonomy" id="1052096"/>
    <lineage>
        <taxon>Eukaryota</taxon>
        <taxon>Fungi</taxon>
        <taxon>Dikarya</taxon>
        <taxon>Ascomycota</taxon>
        <taxon>Pezizomycotina</taxon>
        <taxon>Dothideomycetes</taxon>
        <taxon>Dothideomycetidae</taxon>
        <taxon>Cladosporiales</taxon>
        <taxon>Cladosporiaceae</taxon>
        <taxon>Cladosporium</taxon>
    </lineage>
</organism>
<feature type="compositionally biased region" description="Basic and acidic residues" evidence="1">
    <location>
        <begin position="146"/>
        <end position="161"/>
    </location>
</feature>
<evidence type="ECO:0000313" key="4">
    <source>
        <dbReference type="Proteomes" id="UP000803884"/>
    </source>
</evidence>
<feature type="region of interest" description="Disordered" evidence="1">
    <location>
        <begin position="19"/>
        <end position="101"/>
    </location>
</feature>
<feature type="compositionally biased region" description="Acidic residues" evidence="1">
    <location>
        <begin position="605"/>
        <end position="619"/>
    </location>
</feature>
<evidence type="ECO:0000313" key="3">
    <source>
        <dbReference type="EMBL" id="KAL1582018.1"/>
    </source>
</evidence>
<feature type="region of interest" description="Disordered" evidence="1">
    <location>
        <begin position="507"/>
        <end position="636"/>
    </location>
</feature>
<feature type="compositionally biased region" description="Basic and acidic residues" evidence="1">
    <location>
        <begin position="19"/>
        <end position="28"/>
    </location>
</feature>
<dbReference type="RefSeq" id="XP_069225125.1">
    <property type="nucleotide sequence ID" value="XM_069377868.1"/>
</dbReference>
<proteinExistence type="predicted"/>